<protein>
    <submittedName>
        <fullName evidence="1">Uncharacterized protein</fullName>
    </submittedName>
</protein>
<dbReference type="AlphaFoldDB" id="A0AAV3NZ50"/>
<dbReference type="Proteomes" id="UP001454036">
    <property type="component" value="Unassembled WGS sequence"/>
</dbReference>
<comment type="caution">
    <text evidence="1">The sequence shown here is derived from an EMBL/GenBank/DDBJ whole genome shotgun (WGS) entry which is preliminary data.</text>
</comment>
<gene>
    <name evidence="1" type="ORF">LIER_05004</name>
</gene>
<dbReference type="EMBL" id="BAABME010000667">
    <property type="protein sequence ID" value="GAA0144600.1"/>
    <property type="molecule type" value="Genomic_DNA"/>
</dbReference>
<name>A0AAV3NZ50_LITER</name>
<proteinExistence type="predicted"/>
<evidence type="ECO:0000313" key="2">
    <source>
        <dbReference type="Proteomes" id="UP001454036"/>
    </source>
</evidence>
<evidence type="ECO:0000313" key="1">
    <source>
        <dbReference type="EMBL" id="GAA0144600.1"/>
    </source>
</evidence>
<accession>A0AAV3NZ50</accession>
<organism evidence="1 2">
    <name type="scientific">Lithospermum erythrorhizon</name>
    <name type="common">Purple gromwell</name>
    <name type="synonym">Lithospermum officinale var. erythrorhizon</name>
    <dbReference type="NCBI Taxonomy" id="34254"/>
    <lineage>
        <taxon>Eukaryota</taxon>
        <taxon>Viridiplantae</taxon>
        <taxon>Streptophyta</taxon>
        <taxon>Embryophyta</taxon>
        <taxon>Tracheophyta</taxon>
        <taxon>Spermatophyta</taxon>
        <taxon>Magnoliopsida</taxon>
        <taxon>eudicotyledons</taxon>
        <taxon>Gunneridae</taxon>
        <taxon>Pentapetalae</taxon>
        <taxon>asterids</taxon>
        <taxon>lamiids</taxon>
        <taxon>Boraginales</taxon>
        <taxon>Boraginaceae</taxon>
        <taxon>Boraginoideae</taxon>
        <taxon>Lithospermeae</taxon>
        <taxon>Lithospermum</taxon>
    </lineage>
</organism>
<keyword evidence="2" id="KW-1185">Reference proteome</keyword>
<sequence length="191" mass="21732">MDMMEIESKLLSPSETIVECFDFSVESPYSLKRKRINQELNYPKTKKQKNTEEFMIVLDKSNVGHVMGIEALIELENPGDVEAVPDGSSFLKLPAEIHPIMADNPLVYYLQGREFAEDNVNDFKIETTILLDLQVEHVVEIDVITESDMISEIHVDVNVNERQLGFMESALDGDFPFDPRIEGYNRSGGIF</sequence>
<reference evidence="1 2" key="1">
    <citation type="submission" date="2024-01" db="EMBL/GenBank/DDBJ databases">
        <title>The complete chloroplast genome sequence of Lithospermum erythrorhizon: insights into the phylogenetic relationship among Boraginaceae species and the maternal lineages of purple gromwells.</title>
        <authorList>
            <person name="Okada T."/>
            <person name="Watanabe K."/>
        </authorList>
    </citation>
    <scope>NUCLEOTIDE SEQUENCE [LARGE SCALE GENOMIC DNA]</scope>
</reference>